<organism evidence="2 3">
    <name type="scientific">Stieleria neptunia</name>
    <dbReference type="NCBI Taxonomy" id="2527979"/>
    <lineage>
        <taxon>Bacteria</taxon>
        <taxon>Pseudomonadati</taxon>
        <taxon>Planctomycetota</taxon>
        <taxon>Planctomycetia</taxon>
        <taxon>Pirellulales</taxon>
        <taxon>Pirellulaceae</taxon>
        <taxon>Stieleria</taxon>
    </lineage>
</organism>
<dbReference type="KEGG" id="snep:Enr13x_42320"/>
<sequence length="176" mass="20029">MIGLDFKVSKANFFDSDKIRNQLESKERRALSRVGSYIRRRMRSKIRKRRRPSKPGQPPSAHTTGFASLRTILFAYDQQQHSVVVGPVLLNKRQSLIEPVDGTVPGTLEIGGTIRIPEESYDGSTWYAITRRSRPSSRKKKRIRTARVEPRPFSGVSLEEEVEAGTIPTEWHGILN</sequence>
<feature type="compositionally biased region" description="Basic residues" evidence="1">
    <location>
        <begin position="42"/>
        <end position="53"/>
    </location>
</feature>
<name>A0A518HU81_9BACT</name>
<accession>A0A518HU81</accession>
<protein>
    <submittedName>
        <fullName evidence="2">Uncharacterized protein</fullName>
    </submittedName>
</protein>
<dbReference type="AlphaFoldDB" id="A0A518HU81"/>
<gene>
    <name evidence="2" type="ORF">Enr13x_42320</name>
</gene>
<keyword evidence="3" id="KW-1185">Reference proteome</keyword>
<feature type="region of interest" description="Disordered" evidence="1">
    <location>
        <begin position="42"/>
        <end position="64"/>
    </location>
</feature>
<reference evidence="2 3" key="1">
    <citation type="submission" date="2019-03" db="EMBL/GenBank/DDBJ databases">
        <title>Deep-cultivation of Planctomycetes and their phenomic and genomic characterization uncovers novel biology.</title>
        <authorList>
            <person name="Wiegand S."/>
            <person name="Jogler M."/>
            <person name="Boedeker C."/>
            <person name="Pinto D."/>
            <person name="Vollmers J."/>
            <person name="Rivas-Marin E."/>
            <person name="Kohn T."/>
            <person name="Peeters S.H."/>
            <person name="Heuer A."/>
            <person name="Rast P."/>
            <person name="Oberbeckmann S."/>
            <person name="Bunk B."/>
            <person name="Jeske O."/>
            <person name="Meyerdierks A."/>
            <person name="Storesund J.E."/>
            <person name="Kallscheuer N."/>
            <person name="Luecker S."/>
            <person name="Lage O.M."/>
            <person name="Pohl T."/>
            <person name="Merkel B.J."/>
            <person name="Hornburger P."/>
            <person name="Mueller R.-W."/>
            <person name="Bruemmer F."/>
            <person name="Labrenz M."/>
            <person name="Spormann A.M."/>
            <person name="Op den Camp H."/>
            <person name="Overmann J."/>
            <person name="Amann R."/>
            <person name="Jetten M.S.M."/>
            <person name="Mascher T."/>
            <person name="Medema M.H."/>
            <person name="Devos D.P."/>
            <person name="Kaster A.-K."/>
            <person name="Ovreas L."/>
            <person name="Rohde M."/>
            <person name="Galperin M.Y."/>
            <person name="Jogler C."/>
        </authorList>
    </citation>
    <scope>NUCLEOTIDE SEQUENCE [LARGE SCALE GENOMIC DNA]</scope>
    <source>
        <strain evidence="2 3">Enr13</strain>
    </source>
</reference>
<dbReference type="Proteomes" id="UP000319004">
    <property type="component" value="Chromosome"/>
</dbReference>
<proteinExistence type="predicted"/>
<evidence type="ECO:0000313" key="2">
    <source>
        <dbReference type="EMBL" id="QDV44367.1"/>
    </source>
</evidence>
<dbReference type="EMBL" id="CP037423">
    <property type="protein sequence ID" value="QDV44367.1"/>
    <property type="molecule type" value="Genomic_DNA"/>
</dbReference>
<evidence type="ECO:0000256" key="1">
    <source>
        <dbReference type="SAM" id="MobiDB-lite"/>
    </source>
</evidence>
<evidence type="ECO:0000313" key="3">
    <source>
        <dbReference type="Proteomes" id="UP000319004"/>
    </source>
</evidence>